<evidence type="ECO:0000256" key="4">
    <source>
        <dbReference type="ARBA" id="ARBA00023242"/>
    </source>
</evidence>
<evidence type="ECO:0000313" key="6">
    <source>
        <dbReference type="EMBL" id="KAG8227144.1"/>
    </source>
</evidence>
<evidence type="ECO:0000313" key="7">
    <source>
        <dbReference type="Proteomes" id="UP000792457"/>
    </source>
</evidence>
<reference evidence="6" key="1">
    <citation type="submission" date="2013-04" db="EMBL/GenBank/DDBJ databases">
        <authorList>
            <person name="Qu J."/>
            <person name="Murali S.C."/>
            <person name="Bandaranaike D."/>
            <person name="Bellair M."/>
            <person name="Blankenburg K."/>
            <person name="Chao H."/>
            <person name="Dinh H."/>
            <person name="Doddapaneni H."/>
            <person name="Downs B."/>
            <person name="Dugan-Rocha S."/>
            <person name="Elkadiri S."/>
            <person name="Gnanaolivu R.D."/>
            <person name="Hernandez B."/>
            <person name="Javaid M."/>
            <person name="Jayaseelan J.C."/>
            <person name="Lee S."/>
            <person name="Li M."/>
            <person name="Ming W."/>
            <person name="Munidasa M."/>
            <person name="Muniz J."/>
            <person name="Nguyen L."/>
            <person name="Ongeri F."/>
            <person name="Osuji N."/>
            <person name="Pu L.-L."/>
            <person name="Puazo M."/>
            <person name="Qu C."/>
            <person name="Quiroz J."/>
            <person name="Raj R."/>
            <person name="Weissenberger G."/>
            <person name="Xin Y."/>
            <person name="Zou X."/>
            <person name="Han Y."/>
            <person name="Richards S."/>
            <person name="Worley K."/>
            <person name="Muzny D."/>
            <person name="Gibbs R."/>
        </authorList>
    </citation>
    <scope>NUCLEOTIDE SEQUENCE</scope>
    <source>
        <strain evidence="6">Sampled in the wild</strain>
    </source>
</reference>
<dbReference type="AlphaFoldDB" id="A0A8K0K3Y4"/>
<protein>
    <recommendedName>
        <fullName evidence="8">NudC domain-containing protein 1</fullName>
    </recommendedName>
</protein>
<dbReference type="GO" id="GO:0005737">
    <property type="term" value="C:cytoplasm"/>
    <property type="evidence" value="ECO:0007669"/>
    <property type="project" value="UniProtKB-SubCell"/>
</dbReference>
<evidence type="ECO:0000256" key="1">
    <source>
        <dbReference type="ARBA" id="ARBA00004123"/>
    </source>
</evidence>
<evidence type="ECO:0000256" key="3">
    <source>
        <dbReference type="ARBA" id="ARBA00022490"/>
    </source>
</evidence>
<organism evidence="6 7">
    <name type="scientific">Ladona fulva</name>
    <name type="common">Scarce chaser dragonfly</name>
    <name type="synonym">Libellula fulva</name>
    <dbReference type="NCBI Taxonomy" id="123851"/>
    <lineage>
        <taxon>Eukaryota</taxon>
        <taxon>Metazoa</taxon>
        <taxon>Ecdysozoa</taxon>
        <taxon>Arthropoda</taxon>
        <taxon>Hexapoda</taxon>
        <taxon>Insecta</taxon>
        <taxon>Pterygota</taxon>
        <taxon>Palaeoptera</taxon>
        <taxon>Odonata</taxon>
        <taxon>Epiprocta</taxon>
        <taxon>Anisoptera</taxon>
        <taxon>Libelluloidea</taxon>
        <taxon>Libellulidae</taxon>
        <taxon>Ladona</taxon>
    </lineage>
</organism>
<comment type="caution">
    <text evidence="6">The sequence shown here is derived from an EMBL/GenBank/DDBJ whole genome shotgun (WGS) entry which is preliminary data.</text>
</comment>
<dbReference type="EMBL" id="KZ308312">
    <property type="protein sequence ID" value="KAG8227144.1"/>
    <property type="molecule type" value="Genomic_DNA"/>
</dbReference>
<dbReference type="PANTHER" id="PTHR21664:SF1">
    <property type="entry name" value="NUDC DOMAIN-CONTAINING PROTEIN 1"/>
    <property type="match status" value="1"/>
</dbReference>
<name>A0A8K0K3Y4_LADFU</name>
<dbReference type="PANTHER" id="PTHR21664">
    <property type="entry name" value="CHRONIC MYELOGENOUS LEUKEMIA TUMOR ANTIGEN 66"/>
    <property type="match status" value="1"/>
</dbReference>
<proteinExistence type="predicted"/>
<keyword evidence="3" id="KW-0963">Cytoplasm</keyword>
<accession>A0A8K0K3Y4</accession>
<dbReference type="OrthoDB" id="428655at2759"/>
<keyword evidence="7" id="KW-1185">Reference proteome</keyword>
<comment type="subcellular location">
    <subcellularLocation>
        <location evidence="2">Cytoplasm</location>
    </subcellularLocation>
    <subcellularLocation>
        <location evidence="1">Nucleus</location>
    </subcellularLocation>
</comment>
<reference evidence="6" key="2">
    <citation type="submission" date="2017-10" db="EMBL/GenBank/DDBJ databases">
        <title>Ladona fulva Genome sequencing and assembly.</title>
        <authorList>
            <person name="Murali S."/>
            <person name="Richards S."/>
            <person name="Bandaranaike D."/>
            <person name="Bellair M."/>
            <person name="Blankenburg K."/>
            <person name="Chao H."/>
            <person name="Dinh H."/>
            <person name="Doddapaneni H."/>
            <person name="Dugan-Rocha S."/>
            <person name="Elkadiri S."/>
            <person name="Gnanaolivu R."/>
            <person name="Hernandez B."/>
            <person name="Skinner E."/>
            <person name="Javaid M."/>
            <person name="Lee S."/>
            <person name="Li M."/>
            <person name="Ming W."/>
            <person name="Munidasa M."/>
            <person name="Muniz J."/>
            <person name="Nguyen L."/>
            <person name="Hughes D."/>
            <person name="Osuji N."/>
            <person name="Pu L.-L."/>
            <person name="Puazo M."/>
            <person name="Qu C."/>
            <person name="Quiroz J."/>
            <person name="Raj R."/>
            <person name="Weissenberger G."/>
            <person name="Xin Y."/>
            <person name="Zou X."/>
            <person name="Han Y."/>
            <person name="Worley K."/>
            <person name="Muzny D."/>
            <person name="Gibbs R."/>
        </authorList>
    </citation>
    <scope>NUCLEOTIDE SEQUENCE</scope>
    <source>
        <strain evidence="6">Sampled in the wild</strain>
    </source>
</reference>
<evidence type="ECO:0000256" key="2">
    <source>
        <dbReference type="ARBA" id="ARBA00004496"/>
    </source>
</evidence>
<gene>
    <name evidence="6" type="ORF">J437_LFUL001688</name>
</gene>
<evidence type="ECO:0008006" key="8">
    <source>
        <dbReference type="Google" id="ProtNLM"/>
    </source>
</evidence>
<evidence type="ECO:0000256" key="5">
    <source>
        <dbReference type="SAM" id="MobiDB-lite"/>
    </source>
</evidence>
<dbReference type="Proteomes" id="UP000792457">
    <property type="component" value="Unassembled WGS sequence"/>
</dbReference>
<dbReference type="GO" id="GO:0005634">
    <property type="term" value="C:nucleus"/>
    <property type="evidence" value="ECO:0007669"/>
    <property type="project" value="UniProtKB-SubCell"/>
</dbReference>
<keyword evidence="4" id="KW-0539">Nucleus</keyword>
<sequence>MENATLVELRPSGDLLDPNFSSYKLSLDPIPMHETTLPAKVDHLLRSEEQFSLQHVKLFGLHNHLLYDPWNLDDVYYVDKDKTVKRNVVDKETGKLSGVSKVWNIPSTHERRAGHYSPSGYFPAKDLVLLSDGAGTLHLIHSGERVKPDKAESQWKVLFTNEVCGEEVPYVVVHARDIAEEKDESANVIEGRKVHCLLLHVEEAKKVKGQKDLPQIKEKGTKSSHTSFVSVLEWIILEEDYCSFWAAQNFCLVNKDGAWSVGRRRKLCGFAIPEYAAVCEDGISLTISSEEPFIFITDTGKPLKDEIPEKKEDTEKDGEPAEKRKPVDDTSARIEWMENLDEVRLSLPLEGSSQALNPYSNFVCYIYLL</sequence>
<dbReference type="InterPro" id="IPR037895">
    <property type="entry name" value="NUDCD1"/>
</dbReference>
<feature type="region of interest" description="Disordered" evidence="5">
    <location>
        <begin position="304"/>
        <end position="330"/>
    </location>
</feature>